<name>A0A9P8TNQ1_WICPI</name>
<sequence length="1050" mass="119987">MFKKSAPPKDRRVRRNYTLRNVNTLSAIDRMGVVLDDDPSFSDRVERTSNIWQGAEQQTEEVRIFHIESNPLDFQYQRTRTWETQSSTLNMEPVAQTDEYNPSLLQGQMAPNHTDFHTFTEQQMNRLGFYNVFQDPRTPAVNSSIYAQQSVSTSDVYSQGSTDQDWTSNQFYPKSQMSLFDSTTPPATQQQHEPHRQPLSNPSFGDHGNTKYQDELPTTPTPYQHQIPEQKKRHPVKSSIFLPAQSAQFSADKGLYPLEPIHPPRDDRIHKTNDNLSFEEIAESLADDRLYEHIPSAPIYASDTTLDSKLKSDFLVEQLIPPFPNKRSSNSQDKLIYSYIILYRSVIIGIGAASYLKLAQQRSAYNAFNYCGCFDAEHERNELLDSNTGSFFELSSERINVLHRMILNNIKIGWVNKFLWSVNPLDCFKRQLDLATIANGHWNSQLYLIDERSDGILFGLSNETVYARYSNKDYIGCLQEVRWKFGDRGSFVRILPDIFKNKILTITYIFTYEVEKGRSIIIGVGSGRDSEEALMRCALGVIHASPVIINIEGPQSLKSWEIFKGDAGMFYPALKNMVEITVRYFLDRRTTRFAFDRFDVSMIETFEKAGHTKGIVQPQKKSEANTIKLPEQQQQKEQDDHYETTPAEPQTHQSSTNISELAKYYNTPEHPFLILQNTSNMSDLSSELTPDLTGMLFQEMSSQPVIHQSLLELANDHLYLPLLQIDNKSLDLRTQLLKVNAKFQDTLNSVKLISHPVAVAGSSDIFVCCLFLNGVMISVGSSLTNEMEANLRALLNSLRVSDFFKNQFIHPDVSHIYEGLSSERLKFVIDRHLSDLAAKSYLTDHDFQSYIVPNVASFEGLVIPFNQRTYKDTRIEPIQLFQSLAMLRKNERIINSKLGQLDSQISETFHYMSKPQLSKMFEESKKLFKKELPNAKLGSLITYFHIKTQRYYSGVAFLNGVMVGIGVSQKNIAECISQACFNAIHTSGVFGEFPSYDINGVDVAIKGDSMSGIKGDMRWRFERLVDNQIDALKRQSFHNPHFSGKQRANF</sequence>
<accession>A0A9P8TNQ1</accession>
<evidence type="ECO:0000256" key="1">
    <source>
        <dbReference type="SAM" id="MobiDB-lite"/>
    </source>
</evidence>
<evidence type="ECO:0000313" key="3">
    <source>
        <dbReference type="Proteomes" id="UP000774326"/>
    </source>
</evidence>
<feature type="compositionally biased region" description="Basic and acidic residues" evidence="1">
    <location>
        <begin position="634"/>
        <end position="643"/>
    </location>
</feature>
<reference evidence="2" key="1">
    <citation type="journal article" date="2021" name="Open Biol.">
        <title>Shared evolutionary footprints suggest mitochondrial oxidative damage underlies multiple complex I losses in fungi.</title>
        <authorList>
            <person name="Schikora-Tamarit M.A."/>
            <person name="Marcet-Houben M."/>
            <person name="Nosek J."/>
            <person name="Gabaldon T."/>
        </authorList>
    </citation>
    <scope>NUCLEOTIDE SEQUENCE</scope>
    <source>
        <strain evidence="2">CBS2887</strain>
    </source>
</reference>
<dbReference type="AlphaFoldDB" id="A0A9P8TNQ1"/>
<proteinExistence type="predicted"/>
<protein>
    <submittedName>
        <fullName evidence="2">Uncharacterized protein</fullName>
    </submittedName>
</protein>
<gene>
    <name evidence="2" type="ORF">WICPIJ_003436</name>
</gene>
<feature type="compositionally biased region" description="Polar residues" evidence="1">
    <location>
        <begin position="647"/>
        <end position="656"/>
    </location>
</feature>
<dbReference type="EMBL" id="JAEUBG010001893">
    <property type="protein sequence ID" value="KAH3685591.1"/>
    <property type="molecule type" value="Genomic_DNA"/>
</dbReference>
<reference evidence="2" key="2">
    <citation type="submission" date="2021-01" db="EMBL/GenBank/DDBJ databases">
        <authorList>
            <person name="Schikora-Tamarit M.A."/>
        </authorList>
    </citation>
    <scope>NUCLEOTIDE SEQUENCE</scope>
    <source>
        <strain evidence="2">CBS2887</strain>
    </source>
</reference>
<organism evidence="2 3">
    <name type="scientific">Wickerhamomyces pijperi</name>
    <name type="common">Yeast</name>
    <name type="synonym">Pichia pijperi</name>
    <dbReference type="NCBI Taxonomy" id="599730"/>
    <lineage>
        <taxon>Eukaryota</taxon>
        <taxon>Fungi</taxon>
        <taxon>Dikarya</taxon>
        <taxon>Ascomycota</taxon>
        <taxon>Saccharomycotina</taxon>
        <taxon>Saccharomycetes</taxon>
        <taxon>Phaffomycetales</taxon>
        <taxon>Wickerhamomycetaceae</taxon>
        <taxon>Wickerhamomyces</taxon>
    </lineage>
</organism>
<evidence type="ECO:0000313" key="2">
    <source>
        <dbReference type="EMBL" id="KAH3685591.1"/>
    </source>
</evidence>
<keyword evidence="3" id="KW-1185">Reference proteome</keyword>
<feature type="region of interest" description="Disordered" evidence="1">
    <location>
        <begin position="613"/>
        <end position="656"/>
    </location>
</feature>
<dbReference type="Proteomes" id="UP000774326">
    <property type="component" value="Unassembled WGS sequence"/>
</dbReference>
<comment type="caution">
    <text evidence="2">The sequence shown here is derived from an EMBL/GenBank/DDBJ whole genome shotgun (WGS) entry which is preliminary data.</text>
</comment>
<feature type="region of interest" description="Disordered" evidence="1">
    <location>
        <begin position="176"/>
        <end position="225"/>
    </location>
</feature>
<feature type="compositionally biased region" description="Polar residues" evidence="1">
    <location>
        <begin position="176"/>
        <end position="191"/>
    </location>
</feature>